<accession>A0A8K0P6R6</accession>
<evidence type="ECO:0000313" key="3">
    <source>
        <dbReference type="Proteomes" id="UP000792457"/>
    </source>
</evidence>
<feature type="region of interest" description="Disordered" evidence="1">
    <location>
        <begin position="1"/>
        <end position="21"/>
    </location>
</feature>
<evidence type="ECO:0000256" key="1">
    <source>
        <dbReference type="SAM" id="MobiDB-lite"/>
    </source>
</evidence>
<reference evidence="2" key="1">
    <citation type="submission" date="2013-04" db="EMBL/GenBank/DDBJ databases">
        <authorList>
            <person name="Qu J."/>
            <person name="Murali S.C."/>
            <person name="Bandaranaike D."/>
            <person name="Bellair M."/>
            <person name="Blankenburg K."/>
            <person name="Chao H."/>
            <person name="Dinh H."/>
            <person name="Doddapaneni H."/>
            <person name="Downs B."/>
            <person name="Dugan-Rocha S."/>
            <person name="Elkadiri S."/>
            <person name="Gnanaolivu R.D."/>
            <person name="Hernandez B."/>
            <person name="Javaid M."/>
            <person name="Jayaseelan J.C."/>
            <person name="Lee S."/>
            <person name="Li M."/>
            <person name="Ming W."/>
            <person name="Munidasa M."/>
            <person name="Muniz J."/>
            <person name="Nguyen L."/>
            <person name="Ongeri F."/>
            <person name="Osuji N."/>
            <person name="Pu L.-L."/>
            <person name="Puazo M."/>
            <person name="Qu C."/>
            <person name="Quiroz J."/>
            <person name="Raj R."/>
            <person name="Weissenberger G."/>
            <person name="Xin Y."/>
            <person name="Zou X."/>
            <person name="Han Y."/>
            <person name="Richards S."/>
            <person name="Worley K."/>
            <person name="Muzny D."/>
            <person name="Gibbs R."/>
        </authorList>
    </citation>
    <scope>NUCLEOTIDE SEQUENCE</scope>
    <source>
        <strain evidence="2">Sampled in the wild</strain>
    </source>
</reference>
<dbReference type="EMBL" id="KZ308965">
    <property type="protein sequence ID" value="KAG8235911.1"/>
    <property type="molecule type" value="Genomic_DNA"/>
</dbReference>
<evidence type="ECO:0000313" key="2">
    <source>
        <dbReference type="EMBL" id="KAG8235911.1"/>
    </source>
</evidence>
<feature type="compositionally biased region" description="Polar residues" evidence="1">
    <location>
        <begin position="1"/>
        <end position="16"/>
    </location>
</feature>
<proteinExistence type="predicted"/>
<gene>
    <name evidence="2" type="ORF">J437_LFUL016232</name>
</gene>
<reference evidence="2" key="2">
    <citation type="submission" date="2017-10" db="EMBL/GenBank/DDBJ databases">
        <title>Ladona fulva Genome sequencing and assembly.</title>
        <authorList>
            <person name="Murali S."/>
            <person name="Richards S."/>
            <person name="Bandaranaike D."/>
            <person name="Bellair M."/>
            <person name="Blankenburg K."/>
            <person name="Chao H."/>
            <person name="Dinh H."/>
            <person name="Doddapaneni H."/>
            <person name="Dugan-Rocha S."/>
            <person name="Elkadiri S."/>
            <person name="Gnanaolivu R."/>
            <person name="Hernandez B."/>
            <person name="Skinner E."/>
            <person name="Javaid M."/>
            <person name="Lee S."/>
            <person name="Li M."/>
            <person name="Ming W."/>
            <person name="Munidasa M."/>
            <person name="Muniz J."/>
            <person name="Nguyen L."/>
            <person name="Hughes D."/>
            <person name="Osuji N."/>
            <person name="Pu L.-L."/>
            <person name="Puazo M."/>
            <person name="Qu C."/>
            <person name="Quiroz J."/>
            <person name="Raj R."/>
            <person name="Weissenberger G."/>
            <person name="Xin Y."/>
            <person name="Zou X."/>
            <person name="Han Y."/>
            <person name="Worley K."/>
            <person name="Muzny D."/>
            <person name="Gibbs R."/>
        </authorList>
    </citation>
    <scope>NUCLEOTIDE SEQUENCE</scope>
    <source>
        <strain evidence="2">Sampled in the wild</strain>
    </source>
</reference>
<keyword evidence="3" id="KW-1185">Reference proteome</keyword>
<comment type="caution">
    <text evidence="2">The sequence shown here is derived from an EMBL/GenBank/DDBJ whole genome shotgun (WGS) entry which is preliminary data.</text>
</comment>
<dbReference type="AlphaFoldDB" id="A0A8K0P6R6"/>
<feature type="non-terminal residue" evidence="2">
    <location>
        <position position="1"/>
    </location>
</feature>
<protein>
    <submittedName>
        <fullName evidence="2">Uncharacterized protein</fullName>
    </submittedName>
</protein>
<organism evidence="2 3">
    <name type="scientific">Ladona fulva</name>
    <name type="common">Scarce chaser dragonfly</name>
    <name type="synonym">Libellula fulva</name>
    <dbReference type="NCBI Taxonomy" id="123851"/>
    <lineage>
        <taxon>Eukaryota</taxon>
        <taxon>Metazoa</taxon>
        <taxon>Ecdysozoa</taxon>
        <taxon>Arthropoda</taxon>
        <taxon>Hexapoda</taxon>
        <taxon>Insecta</taxon>
        <taxon>Pterygota</taxon>
        <taxon>Palaeoptera</taxon>
        <taxon>Odonata</taxon>
        <taxon>Epiprocta</taxon>
        <taxon>Anisoptera</taxon>
        <taxon>Libelluloidea</taxon>
        <taxon>Libellulidae</taxon>
        <taxon>Ladona</taxon>
    </lineage>
</organism>
<name>A0A8K0P6R6_LADFU</name>
<sequence length="186" mass="20439">MSVTQRDGLASTQTPGAASRRHRGIRQFKGVEYNYVGWARDVVEWFNSAFFDKTQKETVIFIWSFQCRLVEGKEFCAPVKCGSGRSIKFNGLNGYPPLPISPRAPATTEREVGVPPVQNMCGGGAAGQLRSRGCEEGEQGDMGVQGSESSPCCTLSHDIKYFHCIPSGAHLGITKTTHKITQDYCW</sequence>
<dbReference type="Proteomes" id="UP000792457">
    <property type="component" value="Unassembled WGS sequence"/>
</dbReference>